<dbReference type="RefSeq" id="WP_153792160.1">
    <property type="nucleotide sequence ID" value="NZ_CP045915.1"/>
</dbReference>
<gene>
    <name evidence="2" type="ORF">GI584_18635</name>
</gene>
<name>A0A5Q2TPH7_9BACI</name>
<dbReference type="Proteomes" id="UP000339690">
    <property type="component" value="Chromosome"/>
</dbReference>
<keyword evidence="3" id="KW-1185">Reference proteome</keyword>
<evidence type="ECO:0000313" key="3">
    <source>
        <dbReference type="Proteomes" id="UP000339690"/>
    </source>
</evidence>
<dbReference type="KEGG" id="grc:GI584_18635"/>
<dbReference type="AlphaFoldDB" id="A0A5Q2TPH7"/>
<dbReference type="EMBL" id="CP045915">
    <property type="protein sequence ID" value="QGH35943.1"/>
    <property type="molecule type" value="Genomic_DNA"/>
</dbReference>
<organism evidence="2 3">
    <name type="scientific">Gracilibacillus salitolerans</name>
    <dbReference type="NCBI Taxonomy" id="2663022"/>
    <lineage>
        <taxon>Bacteria</taxon>
        <taxon>Bacillati</taxon>
        <taxon>Bacillota</taxon>
        <taxon>Bacilli</taxon>
        <taxon>Bacillales</taxon>
        <taxon>Bacillaceae</taxon>
        <taxon>Gracilibacillus</taxon>
    </lineage>
</organism>
<feature type="region of interest" description="Disordered" evidence="1">
    <location>
        <begin position="24"/>
        <end position="49"/>
    </location>
</feature>
<accession>A0A5Q2TPH7</accession>
<protein>
    <submittedName>
        <fullName evidence="2">Uncharacterized protein</fullName>
    </submittedName>
</protein>
<proteinExistence type="predicted"/>
<reference evidence="2 3" key="1">
    <citation type="submission" date="2019-11" db="EMBL/GenBank/DDBJ databases">
        <title>Gracilibacillus salitolerans sp. nov., a moderate halophile isolated from a saline soil in northwest China.</title>
        <authorList>
            <person name="Gan L."/>
        </authorList>
    </citation>
    <scope>NUCLEOTIDE SEQUENCE [LARGE SCALE GENOMIC DNA]</scope>
    <source>
        <strain evidence="2 3">SCU50</strain>
    </source>
</reference>
<evidence type="ECO:0000256" key="1">
    <source>
        <dbReference type="SAM" id="MobiDB-lite"/>
    </source>
</evidence>
<evidence type="ECO:0000313" key="2">
    <source>
        <dbReference type="EMBL" id="QGH35943.1"/>
    </source>
</evidence>
<sequence>MIIDKLISEKKQVDMPPFTIQHKMDNKTPKDFHSNQAMNESEGGSTVYF</sequence>
<feature type="compositionally biased region" description="Polar residues" evidence="1">
    <location>
        <begin position="34"/>
        <end position="49"/>
    </location>
</feature>
<feature type="compositionally biased region" description="Basic and acidic residues" evidence="1">
    <location>
        <begin position="24"/>
        <end position="33"/>
    </location>
</feature>